<accession>A0ACC0L9F6</accession>
<dbReference type="EMBL" id="CM046400">
    <property type="protein sequence ID" value="KAI8524871.1"/>
    <property type="molecule type" value="Genomic_DNA"/>
</dbReference>
<gene>
    <name evidence="1" type="ORF">RHMOL_Rhmol13G0183100</name>
</gene>
<evidence type="ECO:0000313" key="2">
    <source>
        <dbReference type="Proteomes" id="UP001062846"/>
    </source>
</evidence>
<keyword evidence="2" id="KW-1185">Reference proteome</keyword>
<sequence>MVESLTFDVAIDFMGRVALIAWNNWKARNNFVFRQSLVTEFFTEKFENSKILWLIAATVAIRAACELILSLGLKEVEVESDKGYLS</sequence>
<proteinExistence type="predicted"/>
<dbReference type="Proteomes" id="UP001062846">
    <property type="component" value="Chromosome 13"/>
</dbReference>
<name>A0ACC0L9F6_RHOML</name>
<reference evidence="1" key="1">
    <citation type="submission" date="2022-02" db="EMBL/GenBank/DDBJ databases">
        <title>Plant Genome Project.</title>
        <authorList>
            <person name="Zhang R.-G."/>
        </authorList>
    </citation>
    <scope>NUCLEOTIDE SEQUENCE</scope>
    <source>
        <strain evidence="1">AT1</strain>
    </source>
</reference>
<organism evidence="1 2">
    <name type="scientific">Rhododendron molle</name>
    <name type="common">Chinese azalea</name>
    <name type="synonym">Azalea mollis</name>
    <dbReference type="NCBI Taxonomy" id="49168"/>
    <lineage>
        <taxon>Eukaryota</taxon>
        <taxon>Viridiplantae</taxon>
        <taxon>Streptophyta</taxon>
        <taxon>Embryophyta</taxon>
        <taxon>Tracheophyta</taxon>
        <taxon>Spermatophyta</taxon>
        <taxon>Magnoliopsida</taxon>
        <taxon>eudicotyledons</taxon>
        <taxon>Gunneridae</taxon>
        <taxon>Pentapetalae</taxon>
        <taxon>asterids</taxon>
        <taxon>Ericales</taxon>
        <taxon>Ericaceae</taxon>
        <taxon>Ericoideae</taxon>
        <taxon>Rhodoreae</taxon>
        <taxon>Rhododendron</taxon>
    </lineage>
</organism>
<comment type="caution">
    <text evidence="1">The sequence shown here is derived from an EMBL/GenBank/DDBJ whole genome shotgun (WGS) entry which is preliminary data.</text>
</comment>
<protein>
    <submittedName>
        <fullName evidence="1">Uncharacterized protein</fullName>
    </submittedName>
</protein>
<evidence type="ECO:0000313" key="1">
    <source>
        <dbReference type="EMBL" id="KAI8524871.1"/>
    </source>
</evidence>